<dbReference type="CDD" id="cd00635">
    <property type="entry name" value="PLPDE_III_YBL036c_like"/>
    <property type="match status" value="1"/>
</dbReference>
<reference evidence="5 6" key="1">
    <citation type="submission" date="2011-10" db="EMBL/GenBank/DDBJ databases">
        <title>The Genome Sequence of Actinomyces graevenitzii C83.</title>
        <authorList>
            <consortium name="The Broad Institute Genome Sequencing Platform"/>
            <consortium name="The Broad Institute Genome Sequencing Center for Infectious Disease"/>
            <person name="Earl A."/>
            <person name="Ward D."/>
            <person name="Feldgarden M."/>
            <person name="Gevers D."/>
            <person name="Sibley C.D."/>
            <person name="Field T.R."/>
            <person name="Grinwis M."/>
            <person name="Eshaghurshan C.S."/>
            <person name="Surette M.G."/>
            <person name="Young S.K."/>
            <person name="Zeng Q."/>
            <person name="Gargeya S."/>
            <person name="Fitzgerald M."/>
            <person name="Haas B."/>
            <person name="Abouelleil A."/>
            <person name="Alvarado L."/>
            <person name="Arachchi H.M."/>
            <person name="Berlin A."/>
            <person name="Brown A."/>
            <person name="Chapman S.B."/>
            <person name="Chen Z."/>
            <person name="Dunbar C."/>
            <person name="Freedman E."/>
            <person name="Gearin G."/>
            <person name="Goldberg J."/>
            <person name="Griggs A."/>
            <person name="Gujja S."/>
            <person name="Heiman D."/>
            <person name="Howarth C."/>
            <person name="Larson L."/>
            <person name="Lui A."/>
            <person name="MacDonald P.J.P."/>
            <person name="Montmayeur A."/>
            <person name="Murphy C."/>
            <person name="Neiman D."/>
            <person name="Pearson M."/>
            <person name="Priest M."/>
            <person name="Roberts A."/>
            <person name="Saif S."/>
            <person name="Shea T."/>
            <person name="Shenoy N."/>
            <person name="Sisk P."/>
            <person name="Stolte C."/>
            <person name="Sykes S."/>
            <person name="Wortman J."/>
            <person name="Nusbaum C."/>
            <person name="Birren B."/>
        </authorList>
    </citation>
    <scope>NUCLEOTIDE SEQUENCE [LARGE SCALE GENOMIC DNA]</scope>
    <source>
        <strain evidence="5 6">C83</strain>
    </source>
</reference>
<evidence type="ECO:0000259" key="4">
    <source>
        <dbReference type="Pfam" id="PF01168"/>
    </source>
</evidence>
<evidence type="ECO:0000256" key="3">
    <source>
        <dbReference type="RuleBase" id="RU004514"/>
    </source>
</evidence>
<gene>
    <name evidence="5" type="ORF">HMPREF0045_00279</name>
</gene>
<dbReference type="EMBL" id="ACRN01000001">
    <property type="protein sequence ID" value="EHM89614.1"/>
    <property type="molecule type" value="Genomic_DNA"/>
</dbReference>
<dbReference type="STRING" id="435830.HMPREF0045_00279"/>
<dbReference type="InterPro" id="IPR011078">
    <property type="entry name" value="PyrdxlP_homeostasis"/>
</dbReference>
<dbReference type="PANTHER" id="PTHR10146:SF14">
    <property type="entry name" value="PYRIDOXAL PHOSPHATE HOMEOSTASIS PROTEIN"/>
    <property type="match status" value="1"/>
</dbReference>
<dbReference type="PIRSF" id="PIRSF004848">
    <property type="entry name" value="YBL036c_PLPDEIII"/>
    <property type="match status" value="1"/>
</dbReference>
<evidence type="ECO:0000256" key="2">
    <source>
        <dbReference type="PIRSR" id="PIRSR004848-1"/>
    </source>
</evidence>
<dbReference type="Gene3D" id="3.20.20.10">
    <property type="entry name" value="Alanine racemase"/>
    <property type="match status" value="1"/>
</dbReference>
<dbReference type="PANTHER" id="PTHR10146">
    <property type="entry name" value="PROLINE SYNTHETASE CO-TRANSCRIBED BACTERIAL HOMOLOG PROTEIN"/>
    <property type="match status" value="1"/>
</dbReference>
<dbReference type="SUPFAM" id="SSF51419">
    <property type="entry name" value="PLP-binding barrel"/>
    <property type="match status" value="1"/>
</dbReference>
<dbReference type="GO" id="GO:0030170">
    <property type="term" value="F:pyridoxal phosphate binding"/>
    <property type="evidence" value="ECO:0007669"/>
    <property type="project" value="InterPro"/>
</dbReference>
<keyword evidence="6" id="KW-1185">Reference proteome</keyword>
<proteinExistence type="inferred from homology"/>
<dbReference type="PATRIC" id="fig|435830.3.peg.269"/>
<evidence type="ECO:0000313" key="6">
    <source>
        <dbReference type="Proteomes" id="UP000003822"/>
    </source>
</evidence>
<dbReference type="InterPro" id="IPR001608">
    <property type="entry name" value="Ala_racemase_N"/>
</dbReference>
<protein>
    <submittedName>
        <fullName evidence="5">YggS family pyridoxal phosphate enzyme</fullName>
    </submittedName>
</protein>
<organism evidence="5 6">
    <name type="scientific">Actinomyces graevenitzii C83</name>
    <dbReference type="NCBI Taxonomy" id="435830"/>
    <lineage>
        <taxon>Bacteria</taxon>
        <taxon>Bacillati</taxon>
        <taxon>Actinomycetota</taxon>
        <taxon>Actinomycetes</taxon>
        <taxon>Actinomycetales</taxon>
        <taxon>Actinomycetaceae</taxon>
        <taxon>Actinomyces</taxon>
    </lineage>
</organism>
<dbReference type="Proteomes" id="UP000003822">
    <property type="component" value="Unassembled WGS sequence"/>
</dbReference>
<sequence length="264" mass="28386">MSVIVAGISLNVSAYPLLERCKVTVMSPIYDSLQRILERIDSARQRAGRSDQVGLMLAVKTQTPQTIVQATNALATLRPGPVVLGHNRVQEMVASGPALAEPEVAAHQMRLIGPLQHNKINHMLRWADGIETIASLELANRLEAACQRQERQLDVMVQVNVSDEETKSGVSPEAALDLACQVGELKCLNLIGLMTIGLNSSQEAPVRAGYARLRELAQEIAASGAPGTAACTQLSMGMTNDIEWAIAEGSTQVRVGRAVFGERN</sequence>
<name>G9PD00_9ACTO</name>
<dbReference type="InterPro" id="IPR029066">
    <property type="entry name" value="PLP-binding_barrel"/>
</dbReference>
<dbReference type="AlphaFoldDB" id="G9PD00"/>
<accession>G9PD00</accession>
<feature type="domain" description="Alanine racemase N-terminal" evidence="4">
    <location>
        <begin position="33"/>
        <end position="263"/>
    </location>
</feature>
<comment type="cofactor">
    <cofactor evidence="2">
        <name>pyridoxal 5'-phosphate</name>
        <dbReference type="ChEBI" id="CHEBI:597326"/>
    </cofactor>
</comment>
<evidence type="ECO:0000313" key="5">
    <source>
        <dbReference type="EMBL" id="EHM89614.1"/>
    </source>
</evidence>
<comment type="caution">
    <text evidence="5">The sequence shown here is derived from an EMBL/GenBank/DDBJ whole genome shotgun (WGS) entry which is preliminary data.</text>
</comment>
<comment type="similarity">
    <text evidence="3">Belongs to the pyridoxal phosphate-binding protein YggS/PROSC family.</text>
</comment>
<evidence type="ECO:0000256" key="1">
    <source>
        <dbReference type="ARBA" id="ARBA00022898"/>
    </source>
</evidence>
<dbReference type="HOGENOM" id="CLU_059988_1_0_11"/>
<dbReference type="eggNOG" id="COG0325">
    <property type="taxonomic scope" value="Bacteria"/>
</dbReference>
<dbReference type="Pfam" id="PF01168">
    <property type="entry name" value="Ala_racemase_N"/>
    <property type="match status" value="1"/>
</dbReference>
<feature type="modified residue" description="N6-(pyridoxal phosphate)lysine" evidence="2">
    <location>
        <position position="60"/>
    </location>
</feature>
<dbReference type="NCBIfam" id="TIGR00044">
    <property type="entry name" value="YggS family pyridoxal phosphate-dependent enzyme"/>
    <property type="match status" value="1"/>
</dbReference>
<keyword evidence="1 2" id="KW-0663">Pyridoxal phosphate</keyword>